<dbReference type="Pfam" id="PF06851">
    <property type="entry name" value="DUF1247"/>
    <property type="match status" value="1"/>
</dbReference>
<evidence type="ECO:0000313" key="1">
    <source>
        <dbReference type="EMBL" id="AFS51994.1"/>
    </source>
</evidence>
<name>V9LST5_9ABAC</name>
<accession>V9LST5</accession>
<organism evidence="1">
    <name type="scientific">Dendrolimus kikuchii nucleopolyhedrovirus</name>
    <dbReference type="NCBI Taxonomy" id="1219875"/>
    <lineage>
        <taxon>Viruses</taxon>
        <taxon>Viruses incertae sedis</taxon>
        <taxon>Naldaviricetes</taxon>
        <taxon>Lefavirales</taxon>
        <taxon>Baculoviridae</taxon>
        <taxon>Alphabaculovirus</taxon>
    </lineage>
</organism>
<protein>
    <submittedName>
        <fullName evidence="1">DekiORF117</fullName>
    </submittedName>
</protein>
<proteinExistence type="predicted"/>
<reference evidence="1" key="1">
    <citation type="submission" date="2012-06" db="EMBL/GenBank/DDBJ databases">
        <title>Genomic sequencing and analysis of the Dendrolimus kikuchii nucleopolyhedrovirus.</title>
        <authorList>
            <person name="Yang M.M."/>
        </authorList>
    </citation>
    <scope>NUCLEOTIDE SEQUENCE</scope>
    <source>
        <strain evidence="1">YN</strain>
    </source>
</reference>
<dbReference type="InterPro" id="IPR009657">
    <property type="entry name" value="Protein_Ac34"/>
</dbReference>
<sequence length="205" mass="23553">MTTTTTVATTTANAILEAPTPRPRITTVGGSADYRTDLQKLIDALKKTGVSAGHLGEVLDSMGRQGQLMSTFQDECFDIRQKRHLAPETIEYLNYLEKDKLFQCRLCYTHADWLWCDFHRNHAYRSPDCNLDSVHYVKHLNSDMGVVMLIEEYFFHLSSFNNKHEAKRALKRLTDFETLSCLMASFNHVNGDELDTNAYELMDFE</sequence>
<dbReference type="EMBL" id="JX193905">
    <property type="protein sequence ID" value="AFS51994.1"/>
    <property type="molecule type" value="Genomic_DNA"/>
</dbReference>